<dbReference type="AlphaFoldDB" id="A0A6N3DK03"/>
<protein>
    <submittedName>
        <fullName evidence="1">Uncharacterized protein</fullName>
    </submittedName>
</protein>
<evidence type="ECO:0000313" key="1">
    <source>
        <dbReference type="EMBL" id="VYU27131.1"/>
    </source>
</evidence>
<dbReference type="InterPro" id="IPR036388">
    <property type="entry name" value="WH-like_DNA-bd_sf"/>
</dbReference>
<dbReference type="RefSeq" id="WP_156621451.1">
    <property type="nucleotide sequence ID" value="NZ_CACRUB010000031.1"/>
</dbReference>
<organism evidence="1">
    <name type="scientific">Flavonifractor plautii</name>
    <name type="common">Fusobacterium plautii</name>
    <dbReference type="NCBI Taxonomy" id="292800"/>
    <lineage>
        <taxon>Bacteria</taxon>
        <taxon>Bacillati</taxon>
        <taxon>Bacillota</taxon>
        <taxon>Clostridia</taxon>
        <taxon>Eubacteriales</taxon>
        <taxon>Oscillospiraceae</taxon>
        <taxon>Flavonifractor</taxon>
    </lineage>
</organism>
<reference evidence="1" key="1">
    <citation type="submission" date="2019-11" db="EMBL/GenBank/DDBJ databases">
        <authorList>
            <person name="Feng L."/>
        </authorList>
    </citation>
    <scope>NUCLEOTIDE SEQUENCE</scope>
    <source>
        <strain evidence="1">FplautiiLFYP42</strain>
    </source>
</reference>
<dbReference type="EMBL" id="CACRUB010000031">
    <property type="protein sequence ID" value="VYU27131.1"/>
    <property type="molecule type" value="Genomic_DNA"/>
</dbReference>
<sequence length="414" mass="48546">MAYSELVKDYERIRDYMRQFYVYGFKSRDEYDAKSARSYDNERRRVESWLGDYMSFHQNPNGKSVFLSLDSRAILHNPLYKSFKAKSFTDKDITLHFYILDILADGQEKTSKEIVERIVSDYLSKFPDEHPFDESTVRKKLKEYETLGLLVSEKRGREVWYRCIEEKVDLNCWLDAIAFYSEADPVGVIGSYLLDKFEVQPNYFGFKHHYILHAIDSQVLCELLSAIRNHRVTELSVKGLRSGNIRECTVYPLKIYASTQTGRQYLLCYAYQVRHLVFIRVDTIRKVVPGNVEKKHEVYAGYFNKFRDHLWGVSVGSGYSMDHIEMTIRVDEGEGHIPQRLEREKRNGRVEQIDENTYLFSADVYDAAEMLPWLRTFIGRIIKLECSNQSVVDTFYADLDAMIRMYGGDDDAVQ</sequence>
<accession>A0A6N3DK03</accession>
<proteinExistence type="predicted"/>
<gene>
    <name evidence="1" type="ORF">FPLFYP42_01779</name>
</gene>
<dbReference type="Gene3D" id="1.10.10.10">
    <property type="entry name" value="Winged helix-like DNA-binding domain superfamily/Winged helix DNA-binding domain"/>
    <property type="match status" value="1"/>
</dbReference>
<name>A0A6N3DK03_FLAPL</name>